<feature type="transmembrane region" description="Helical" evidence="1">
    <location>
        <begin position="147"/>
        <end position="165"/>
    </location>
</feature>
<feature type="transmembrane region" description="Helical" evidence="1">
    <location>
        <begin position="266"/>
        <end position="284"/>
    </location>
</feature>
<accession>A0A0X3AQD0</accession>
<keyword evidence="1" id="KW-1133">Transmembrane helix</keyword>
<feature type="transmembrane region" description="Helical" evidence="1">
    <location>
        <begin position="290"/>
        <end position="309"/>
    </location>
</feature>
<protein>
    <submittedName>
        <fullName evidence="2">Uncharacterized protein</fullName>
    </submittedName>
</protein>
<evidence type="ECO:0000256" key="1">
    <source>
        <dbReference type="SAM" id="Phobius"/>
    </source>
</evidence>
<feature type="transmembrane region" description="Helical" evidence="1">
    <location>
        <begin position="171"/>
        <end position="190"/>
    </location>
</feature>
<feature type="transmembrane region" description="Helical" evidence="1">
    <location>
        <begin position="83"/>
        <end position="103"/>
    </location>
</feature>
<dbReference type="Proteomes" id="UP000182761">
    <property type="component" value="Unassembled WGS sequence"/>
</dbReference>
<feature type="transmembrane region" description="Helical" evidence="1">
    <location>
        <begin position="21"/>
        <end position="40"/>
    </location>
</feature>
<gene>
    <name evidence="2" type="ORF">Ga0061079_10620</name>
</gene>
<name>A0A0X3AQD0_9FLAO</name>
<feature type="transmembrane region" description="Helical" evidence="1">
    <location>
        <begin position="46"/>
        <end position="63"/>
    </location>
</feature>
<dbReference type="AlphaFoldDB" id="A0A0X3AQD0"/>
<reference evidence="2 3" key="1">
    <citation type="submission" date="2016-01" db="EMBL/GenBank/DDBJ databases">
        <authorList>
            <person name="McClelland M."/>
            <person name="Jain A."/>
            <person name="Saraogi P."/>
            <person name="Mendelson R."/>
            <person name="Westerman R."/>
            <person name="SanMiguel P."/>
            <person name="Csonka L."/>
        </authorList>
    </citation>
    <scope>NUCLEOTIDE SEQUENCE [LARGE SCALE GENOMIC DNA]</scope>
    <source>
        <strain evidence="2 3">R-53146</strain>
    </source>
</reference>
<sequence>MFKIKKALFFIYKNRYKNFVYKDNSKILIFIFYIASLLYINKYNNIYITYVLFMFLFIQIFVLHSNREDYNLLYHIFGRKKLIILLLIDYFLYNLPLLIFIFIKSNVLFISISIFIFVLPFTRLSLNKKLIYSLPLNSYDPVYITYIRKYPFIIVVFFLSYYLHIEGISYDNINLVKGTYFAIPFVNLLVNSNRDKIIFIKLSKLSEYYFILNLIKSHLSFIFIFVVPHIIIDLISNTIDILTIFMAIVLSILILLLRYIFFFNTILFSIASLILFFISFSLTFYTDNNIYYVIFIFVFILLIIFKQTLKSIKKLKTNVIY</sequence>
<proteinExistence type="predicted"/>
<keyword evidence="3" id="KW-1185">Reference proteome</keyword>
<dbReference type="EMBL" id="FCOR01000006">
    <property type="protein sequence ID" value="CVK16255.1"/>
    <property type="molecule type" value="Genomic_DNA"/>
</dbReference>
<feature type="transmembrane region" description="Helical" evidence="1">
    <location>
        <begin position="238"/>
        <end position="259"/>
    </location>
</feature>
<organism evidence="2 3">
    <name type="scientific">Apibacter mensalis</name>
    <dbReference type="NCBI Taxonomy" id="1586267"/>
    <lineage>
        <taxon>Bacteria</taxon>
        <taxon>Pseudomonadati</taxon>
        <taxon>Bacteroidota</taxon>
        <taxon>Flavobacteriia</taxon>
        <taxon>Flavobacteriales</taxon>
        <taxon>Weeksellaceae</taxon>
        <taxon>Apibacter</taxon>
    </lineage>
</organism>
<keyword evidence="1" id="KW-0472">Membrane</keyword>
<keyword evidence="1" id="KW-0812">Transmembrane</keyword>
<evidence type="ECO:0000313" key="3">
    <source>
        <dbReference type="Proteomes" id="UP000182761"/>
    </source>
</evidence>
<feature type="transmembrane region" description="Helical" evidence="1">
    <location>
        <begin position="109"/>
        <end position="126"/>
    </location>
</feature>
<feature type="transmembrane region" description="Helical" evidence="1">
    <location>
        <begin position="210"/>
        <end position="232"/>
    </location>
</feature>
<evidence type="ECO:0000313" key="2">
    <source>
        <dbReference type="EMBL" id="CVK16255.1"/>
    </source>
</evidence>